<dbReference type="STRING" id="33881.NS184_01755"/>
<dbReference type="PIRSF" id="PIRSF000538">
    <property type="entry name" value="GlpK"/>
    <property type="match status" value="1"/>
</dbReference>
<feature type="binding site" evidence="10">
    <location>
        <position position="412"/>
    </location>
    <ligand>
        <name>ATP</name>
        <dbReference type="ChEBI" id="CHEBI:30616"/>
    </ligand>
</feature>
<comment type="caution">
    <text evidence="14">The sequence shown here is derived from an EMBL/GenBank/DDBJ whole genome shotgun (WGS) entry which is preliminary data.</text>
</comment>
<evidence type="ECO:0000256" key="8">
    <source>
        <dbReference type="ARBA" id="ARBA00052101"/>
    </source>
</evidence>
<evidence type="ECO:0000256" key="7">
    <source>
        <dbReference type="ARBA" id="ARBA00022840"/>
    </source>
</evidence>
<organism evidence="14 15">
    <name type="scientific">Curtobacterium luteum</name>
    <dbReference type="NCBI Taxonomy" id="33881"/>
    <lineage>
        <taxon>Bacteria</taxon>
        <taxon>Bacillati</taxon>
        <taxon>Actinomycetota</taxon>
        <taxon>Actinomycetes</taxon>
        <taxon>Micrococcales</taxon>
        <taxon>Microbacteriaceae</taxon>
        <taxon>Curtobacterium</taxon>
    </lineage>
</organism>
<keyword evidence="3 10" id="KW-0808">Transferase</keyword>
<feature type="binding site" evidence="10">
    <location>
        <position position="412"/>
    </location>
    <ligand>
        <name>ADP</name>
        <dbReference type="ChEBI" id="CHEBI:456216"/>
    </ligand>
</feature>
<comment type="similarity">
    <text evidence="2 10 11">Belongs to the FGGY kinase family.</text>
</comment>
<dbReference type="GO" id="GO:0019563">
    <property type="term" value="P:glycerol catabolic process"/>
    <property type="evidence" value="ECO:0007669"/>
    <property type="project" value="UniProtKB-UniRule"/>
</dbReference>
<dbReference type="AlphaFoldDB" id="A0A175S0Y3"/>
<evidence type="ECO:0000256" key="6">
    <source>
        <dbReference type="ARBA" id="ARBA00022798"/>
    </source>
</evidence>
<reference evidence="14 15" key="1">
    <citation type="journal article" date="2016" name="Front. Microbiol.">
        <title>Genomic Resource of Rice Seed Associated Bacteria.</title>
        <authorList>
            <person name="Midha S."/>
            <person name="Bansal K."/>
            <person name="Sharma S."/>
            <person name="Kumar N."/>
            <person name="Patil P.P."/>
            <person name="Chaudhry V."/>
            <person name="Patil P.B."/>
        </authorList>
    </citation>
    <scope>NUCLEOTIDE SEQUENCE [LARGE SCALE GENOMIC DNA]</scope>
    <source>
        <strain evidence="14 15">NS184</strain>
    </source>
</reference>
<comment type="activity regulation">
    <text evidence="10">Inhibited by fructose 1,6-bisphosphate (FBP).</text>
</comment>
<keyword evidence="6 10" id="KW-0319">Glycerol metabolism</keyword>
<feature type="domain" description="Carbohydrate kinase FGGY C-terminal" evidence="13">
    <location>
        <begin position="263"/>
        <end position="451"/>
    </location>
</feature>
<feature type="binding site" evidence="10">
    <location>
        <position position="267"/>
    </location>
    <ligand>
        <name>ATP</name>
        <dbReference type="ChEBI" id="CHEBI:30616"/>
    </ligand>
</feature>
<evidence type="ECO:0000256" key="2">
    <source>
        <dbReference type="ARBA" id="ARBA00009156"/>
    </source>
</evidence>
<comment type="pathway">
    <text evidence="1 10">Polyol metabolism; glycerol degradation via glycerol kinase pathway; sn-glycerol 3-phosphate from glycerol: step 1/1.</text>
</comment>
<keyword evidence="4 10" id="KW-0547">Nucleotide-binding</keyword>
<sequence length="503" mass="54937">MADYIVAIDQGTTSTRAIVFDHSGSIVSVGQKEHEQIFPRAGWVEHDPTEIWDNTREVIGQALSRADITRHDVAAVGITNQRETAVVWDKNTGKPVYNAIVWQDTRTQAIVDELADGDTDRYKSVVGLPLATYFAGTKIVWILDNVDGAREKAEAGDLLFGTTDTWVLWNLTGGVDGGVHKTDVTNASRTLFMDLETLSWRDDILADFGVPKSMLPEIVSSSEVYGHVESSSLLREVPIAGILGDQQAATFGQAAFDQGESKNTYGTGNFLIFNTGTEIVRSENGLLTTVGYKLGDQETHYALEGSIAVTGSLIQWLRDNLGLIGSAPEVEALAKTVEDNGGVYFVPAFSGLFAPYWRPDARGAIVGLTRYVNKGHIARAALEATALQTREVLDAVNADSGVDLTELKVDGGMTANDALMQFQADILNVPVVRPVVAETTALGAAYAAGLAVGFWANLDELRANWQEDKRWEPQLDDAERERTLRLWKKAVTKTFDWVDEDVR</sequence>
<feature type="binding site" evidence="10">
    <location>
        <position position="245"/>
    </location>
    <ligand>
        <name>sn-glycerol 3-phosphate</name>
        <dbReference type="ChEBI" id="CHEBI:57597"/>
    </ligand>
</feature>
<dbReference type="PATRIC" id="fig|33881.3.peg.3400"/>
<dbReference type="FunFam" id="3.30.420.40:FF:000007">
    <property type="entry name" value="Glycerol kinase"/>
    <property type="match status" value="1"/>
</dbReference>
<accession>A0A175S0Y3</accession>
<feature type="domain" description="Carbohydrate kinase FGGY N-terminal" evidence="12">
    <location>
        <begin position="4"/>
        <end position="252"/>
    </location>
</feature>
<feature type="binding site" evidence="10">
    <location>
        <position position="246"/>
    </location>
    <ligand>
        <name>glycerol</name>
        <dbReference type="ChEBI" id="CHEBI:17754"/>
    </ligand>
</feature>
<gene>
    <name evidence="10 14" type="primary">glpK</name>
    <name evidence="14" type="ORF">NS184_01755</name>
</gene>
<feature type="binding site" evidence="10">
    <location>
        <position position="82"/>
    </location>
    <ligand>
        <name>sn-glycerol 3-phosphate</name>
        <dbReference type="ChEBI" id="CHEBI:57597"/>
    </ligand>
</feature>
<feature type="binding site" evidence="10">
    <location>
        <position position="315"/>
    </location>
    <ligand>
        <name>ATP</name>
        <dbReference type="ChEBI" id="CHEBI:30616"/>
    </ligand>
</feature>
<dbReference type="RefSeq" id="WP_058724423.1">
    <property type="nucleotide sequence ID" value="NZ_LDQC01000009.1"/>
</dbReference>
<dbReference type="HAMAP" id="MF_00186">
    <property type="entry name" value="Glycerol_kin"/>
    <property type="match status" value="1"/>
</dbReference>
<dbReference type="PANTHER" id="PTHR10196:SF69">
    <property type="entry name" value="GLYCEROL KINASE"/>
    <property type="match status" value="1"/>
</dbReference>
<feature type="binding site" evidence="10">
    <location>
        <position position="82"/>
    </location>
    <ligand>
        <name>glycerol</name>
        <dbReference type="ChEBI" id="CHEBI:17754"/>
    </ligand>
</feature>
<dbReference type="Pfam" id="PF02782">
    <property type="entry name" value="FGGY_C"/>
    <property type="match status" value="1"/>
</dbReference>
<dbReference type="NCBIfam" id="NF000756">
    <property type="entry name" value="PRK00047.1"/>
    <property type="match status" value="1"/>
</dbReference>
<evidence type="ECO:0000256" key="10">
    <source>
        <dbReference type="HAMAP-Rule" id="MF_00186"/>
    </source>
</evidence>
<feature type="binding site" evidence="10">
    <location>
        <position position="311"/>
    </location>
    <ligand>
        <name>ADP</name>
        <dbReference type="ChEBI" id="CHEBI:456216"/>
    </ligand>
</feature>
<feature type="binding site" evidence="10">
    <location>
        <position position="12"/>
    </location>
    <ligand>
        <name>sn-glycerol 3-phosphate</name>
        <dbReference type="ChEBI" id="CHEBI:57597"/>
    </ligand>
</feature>
<evidence type="ECO:0000256" key="11">
    <source>
        <dbReference type="RuleBase" id="RU003733"/>
    </source>
</evidence>
<feature type="binding site" evidence="10">
    <location>
        <position position="245"/>
    </location>
    <ligand>
        <name>glycerol</name>
        <dbReference type="ChEBI" id="CHEBI:17754"/>
    </ligand>
</feature>
<dbReference type="InterPro" id="IPR018484">
    <property type="entry name" value="FGGY_N"/>
</dbReference>
<proteinExistence type="inferred from homology"/>
<dbReference type="Proteomes" id="UP000078252">
    <property type="component" value="Unassembled WGS sequence"/>
</dbReference>
<comment type="catalytic activity">
    <reaction evidence="8 10">
        <text>glycerol + ATP = sn-glycerol 3-phosphate + ADP + H(+)</text>
        <dbReference type="Rhea" id="RHEA:21644"/>
        <dbReference type="ChEBI" id="CHEBI:15378"/>
        <dbReference type="ChEBI" id="CHEBI:17754"/>
        <dbReference type="ChEBI" id="CHEBI:30616"/>
        <dbReference type="ChEBI" id="CHEBI:57597"/>
        <dbReference type="ChEBI" id="CHEBI:456216"/>
        <dbReference type="EC" id="2.7.1.30"/>
    </reaction>
</comment>
<dbReference type="OrthoDB" id="9805576at2"/>
<evidence type="ECO:0000313" key="14">
    <source>
        <dbReference type="EMBL" id="KTR10401.1"/>
    </source>
</evidence>
<keyword evidence="7 10" id="KW-0067">ATP-binding</keyword>
<dbReference type="Gene3D" id="3.30.420.40">
    <property type="match status" value="2"/>
</dbReference>
<evidence type="ECO:0000256" key="4">
    <source>
        <dbReference type="ARBA" id="ARBA00022741"/>
    </source>
</evidence>
<dbReference type="CDD" id="cd07769">
    <property type="entry name" value="ASKHA_NBD_FGGY_GK"/>
    <property type="match status" value="1"/>
</dbReference>
<evidence type="ECO:0000256" key="3">
    <source>
        <dbReference type="ARBA" id="ARBA00022679"/>
    </source>
</evidence>
<dbReference type="PANTHER" id="PTHR10196">
    <property type="entry name" value="SUGAR KINASE"/>
    <property type="match status" value="1"/>
</dbReference>
<evidence type="ECO:0000256" key="1">
    <source>
        <dbReference type="ARBA" id="ARBA00005190"/>
    </source>
</evidence>
<dbReference type="Pfam" id="PF00370">
    <property type="entry name" value="FGGY_N"/>
    <property type="match status" value="1"/>
</dbReference>
<dbReference type="UniPathway" id="UPA00618">
    <property type="reaction ID" value="UER00672"/>
</dbReference>
<feature type="binding site" evidence="10">
    <location>
        <position position="14"/>
    </location>
    <ligand>
        <name>ATP</name>
        <dbReference type="ChEBI" id="CHEBI:30616"/>
    </ligand>
</feature>
<feature type="binding site" evidence="10">
    <location>
        <position position="13"/>
    </location>
    <ligand>
        <name>ATP</name>
        <dbReference type="ChEBI" id="CHEBI:30616"/>
    </ligand>
</feature>
<comment type="function">
    <text evidence="9 10">Key enzyme in the regulation of glycerol uptake and metabolism. Catalyzes the phosphorylation of glycerol to yield sn-glycerol 3-phosphate.</text>
</comment>
<keyword evidence="5 10" id="KW-0418">Kinase</keyword>
<protein>
    <recommendedName>
        <fullName evidence="10">Glycerol kinase</fullName>
        <ecNumber evidence="10">2.7.1.30</ecNumber>
    </recommendedName>
    <alternativeName>
        <fullName evidence="10">ATP:glycerol 3-phosphotransferase</fullName>
    </alternativeName>
    <alternativeName>
        <fullName evidence="10">Glycerokinase</fullName>
        <shortName evidence="10">GK</shortName>
    </alternativeName>
</protein>
<evidence type="ECO:0000313" key="15">
    <source>
        <dbReference type="Proteomes" id="UP000078252"/>
    </source>
</evidence>
<feature type="binding site" evidence="10">
    <location>
        <position position="16"/>
    </location>
    <ligand>
        <name>ADP</name>
        <dbReference type="ChEBI" id="CHEBI:456216"/>
    </ligand>
</feature>
<dbReference type="InterPro" id="IPR043129">
    <property type="entry name" value="ATPase_NBD"/>
</dbReference>
<evidence type="ECO:0000256" key="5">
    <source>
        <dbReference type="ARBA" id="ARBA00022777"/>
    </source>
</evidence>
<dbReference type="InterPro" id="IPR005999">
    <property type="entry name" value="Glycerol_kin"/>
</dbReference>
<dbReference type="GO" id="GO:0005829">
    <property type="term" value="C:cytosol"/>
    <property type="evidence" value="ECO:0007669"/>
    <property type="project" value="TreeGrafter"/>
</dbReference>
<dbReference type="GO" id="GO:0006072">
    <property type="term" value="P:glycerol-3-phosphate metabolic process"/>
    <property type="evidence" value="ECO:0007669"/>
    <property type="project" value="InterPro"/>
</dbReference>
<dbReference type="EC" id="2.7.1.30" evidence="10"/>
<feature type="binding site" evidence="10">
    <location>
        <position position="12"/>
    </location>
    <ligand>
        <name>ADP</name>
        <dbReference type="ChEBI" id="CHEBI:456216"/>
    </ligand>
</feature>
<dbReference type="PROSITE" id="PS00445">
    <property type="entry name" value="FGGY_KINASES_2"/>
    <property type="match status" value="1"/>
</dbReference>
<feature type="binding site" evidence="10">
    <location>
        <position position="267"/>
    </location>
    <ligand>
        <name>ADP</name>
        <dbReference type="ChEBI" id="CHEBI:456216"/>
    </ligand>
</feature>
<evidence type="ECO:0000259" key="12">
    <source>
        <dbReference type="Pfam" id="PF00370"/>
    </source>
</evidence>
<dbReference type="EMBL" id="LDQC01000009">
    <property type="protein sequence ID" value="KTR10401.1"/>
    <property type="molecule type" value="Genomic_DNA"/>
</dbReference>
<dbReference type="InterPro" id="IPR018483">
    <property type="entry name" value="Carb_kinase_FGGY_CS"/>
</dbReference>
<dbReference type="GO" id="GO:0004370">
    <property type="term" value="F:glycerol kinase activity"/>
    <property type="evidence" value="ECO:0007669"/>
    <property type="project" value="UniProtKB-UniRule"/>
</dbReference>
<dbReference type="InterPro" id="IPR000577">
    <property type="entry name" value="Carb_kinase_FGGY"/>
</dbReference>
<feature type="binding site" evidence="10">
    <location>
        <position position="133"/>
    </location>
    <ligand>
        <name>glycerol</name>
        <dbReference type="ChEBI" id="CHEBI:17754"/>
    </ligand>
</feature>
<evidence type="ECO:0000259" key="13">
    <source>
        <dbReference type="Pfam" id="PF02782"/>
    </source>
</evidence>
<feature type="binding site" evidence="10">
    <location>
        <position position="83"/>
    </location>
    <ligand>
        <name>sn-glycerol 3-phosphate</name>
        <dbReference type="ChEBI" id="CHEBI:57597"/>
    </ligand>
</feature>
<dbReference type="SUPFAM" id="SSF53067">
    <property type="entry name" value="Actin-like ATPase domain"/>
    <property type="match status" value="2"/>
</dbReference>
<feature type="binding site" evidence="10">
    <location>
        <position position="12"/>
    </location>
    <ligand>
        <name>ATP</name>
        <dbReference type="ChEBI" id="CHEBI:30616"/>
    </ligand>
</feature>
<dbReference type="NCBIfam" id="TIGR01311">
    <property type="entry name" value="glycerol_kin"/>
    <property type="match status" value="1"/>
</dbReference>
<name>A0A175S0Y3_9MICO</name>
<feature type="binding site" evidence="10">
    <location>
        <position position="133"/>
    </location>
    <ligand>
        <name>sn-glycerol 3-phosphate</name>
        <dbReference type="ChEBI" id="CHEBI:57597"/>
    </ligand>
</feature>
<dbReference type="InterPro" id="IPR018485">
    <property type="entry name" value="FGGY_C"/>
</dbReference>
<feature type="binding site" evidence="10">
    <location>
        <position position="416"/>
    </location>
    <ligand>
        <name>ADP</name>
        <dbReference type="ChEBI" id="CHEBI:456216"/>
    </ligand>
</feature>
<dbReference type="GO" id="GO:0005524">
    <property type="term" value="F:ATP binding"/>
    <property type="evidence" value="ECO:0007669"/>
    <property type="project" value="UniProtKB-UniRule"/>
</dbReference>
<evidence type="ECO:0000256" key="9">
    <source>
        <dbReference type="ARBA" id="ARBA00054633"/>
    </source>
</evidence>
<feature type="binding site" evidence="10">
    <location>
        <position position="83"/>
    </location>
    <ligand>
        <name>glycerol</name>
        <dbReference type="ChEBI" id="CHEBI:17754"/>
    </ligand>
</feature>
<feature type="binding site" evidence="10">
    <location>
        <position position="311"/>
    </location>
    <ligand>
        <name>ATP</name>
        <dbReference type="ChEBI" id="CHEBI:30616"/>
    </ligand>
</feature>
<dbReference type="FunFam" id="3.30.420.40:FF:000008">
    <property type="entry name" value="Glycerol kinase"/>
    <property type="match status" value="1"/>
</dbReference>